<evidence type="ECO:0000256" key="4">
    <source>
        <dbReference type="ARBA" id="ARBA00022475"/>
    </source>
</evidence>
<keyword evidence="7 16" id="KW-0378">Hydrolase</keyword>
<evidence type="ECO:0000256" key="6">
    <source>
        <dbReference type="ARBA" id="ARBA00022723"/>
    </source>
</evidence>
<comment type="catalytic activity">
    <reaction evidence="16">
        <text>a phosphate monoester + H2O = an alcohol + phosphate</text>
        <dbReference type="Rhea" id="RHEA:15017"/>
        <dbReference type="ChEBI" id="CHEBI:15377"/>
        <dbReference type="ChEBI" id="CHEBI:30879"/>
        <dbReference type="ChEBI" id="CHEBI:43474"/>
        <dbReference type="ChEBI" id="CHEBI:67140"/>
        <dbReference type="EC" id="3.1.3.1"/>
    </reaction>
</comment>
<feature type="binding site" evidence="14">
    <location>
        <position position="414"/>
    </location>
    <ligand>
        <name>Zn(2+)</name>
        <dbReference type="ChEBI" id="CHEBI:29105"/>
        <label>2</label>
    </ligand>
</feature>
<dbReference type="GO" id="GO:0046872">
    <property type="term" value="F:metal ion binding"/>
    <property type="evidence" value="ECO:0007669"/>
    <property type="project" value="UniProtKB-KW"/>
</dbReference>
<dbReference type="CDD" id="cd16012">
    <property type="entry name" value="ALP"/>
    <property type="match status" value="1"/>
</dbReference>
<name>A0A0M4FBH5_PENVA</name>
<dbReference type="GO" id="GO:0004035">
    <property type="term" value="F:alkaline phosphatase activity"/>
    <property type="evidence" value="ECO:0007669"/>
    <property type="project" value="UniProtKB-EC"/>
</dbReference>
<feature type="binding site" evidence="14">
    <location>
        <position position="210"/>
    </location>
    <ligand>
        <name>Mg(2+)</name>
        <dbReference type="ChEBI" id="CHEBI:18420"/>
    </ligand>
</feature>
<evidence type="ECO:0000256" key="5">
    <source>
        <dbReference type="ARBA" id="ARBA00022622"/>
    </source>
</evidence>
<feature type="binding site" evidence="14">
    <location>
        <position position="489"/>
    </location>
    <ligand>
        <name>Zn(2+)</name>
        <dbReference type="ChEBI" id="CHEBI:29105"/>
        <label>2</label>
    </ligand>
</feature>
<dbReference type="InterPro" id="IPR001952">
    <property type="entry name" value="Alkaline_phosphatase"/>
</dbReference>
<dbReference type="Pfam" id="PF00245">
    <property type="entry name" value="Alk_phosphatase"/>
    <property type="match status" value="1"/>
</dbReference>
<evidence type="ECO:0000256" key="2">
    <source>
        <dbReference type="ARBA" id="ARBA00005984"/>
    </source>
</evidence>
<evidence type="ECO:0000313" key="19">
    <source>
        <dbReference type="EMBL" id="ALC78852.1"/>
    </source>
</evidence>
<dbReference type="PROSITE" id="PS00123">
    <property type="entry name" value="ALKALINE_PHOSPHATASE"/>
    <property type="match status" value="1"/>
</dbReference>
<keyword evidence="12" id="KW-0449">Lipoprotein</keyword>
<dbReference type="InterPro" id="IPR018299">
    <property type="entry name" value="Alkaline_phosphatase_AS"/>
</dbReference>
<dbReference type="OrthoDB" id="6344440at2759"/>
<evidence type="ECO:0000256" key="9">
    <source>
        <dbReference type="ARBA" id="ARBA00022842"/>
    </source>
</evidence>
<feature type="binding site" evidence="14">
    <location>
        <position position="376"/>
    </location>
    <ligand>
        <name>Zn(2+)</name>
        <dbReference type="ChEBI" id="CHEBI:29105"/>
        <label>2</label>
    </ligand>
</feature>
<keyword evidence="5" id="KW-0336">GPI-anchor</keyword>
<comment type="similarity">
    <text evidence="2 15">Belongs to the alkaline phosphatase family.</text>
</comment>
<feature type="binding site" evidence="14">
    <location>
        <position position="96"/>
    </location>
    <ligand>
        <name>Mg(2+)</name>
        <dbReference type="ChEBI" id="CHEBI:18420"/>
    </ligand>
</feature>
<feature type="region of interest" description="Disordered" evidence="17">
    <location>
        <begin position="266"/>
        <end position="285"/>
    </location>
</feature>
<evidence type="ECO:0000256" key="11">
    <source>
        <dbReference type="ARBA" id="ARBA00023180"/>
    </source>
</evidence>
<keyword evidence="10" id="KW-0472">Membrane</keyword>
<feature type="signal peptide" evidence="18">
    <location>
        <begin position="1"/>
        <end position="18"/>
    </location>
</feature>
<evidence type="ECO:0000256" key="7">
    <source>
        <dbReference type="ARBA" id="ARBA00022801"/>
    </source>
</evidence>
<comment type="subcellular location">
    <subcellularLocation>
        <location evidence="1">Cell membrane</location>
        <topology evidence="1">Lipid-anchor</topology>
        <topology evidence="1">GPI-anchor</topology>
    </subcellularLocation>
</comment>
<evidence type="ECO:0000256" key="17">
    <source>
        <dbReference type="SAM" id="MobiDB-lite"/>
    </source>
</evidence>
<feature type="binding site" evidence="14">
    <location>
        <position position="372"/>
    </location>
    <ligand>
        <name>Zn(2+)</name>
        <dbReference type="ChEBI" id="CHEBI:29105"/>
        <label>2</label>
    </ligand>
</feature>
<feature type="binding site" evidence="14">
    <location>
        <position position="208"/>
    </location>
    <ligand>
        <name>Mg(2+)</name>
        <dbReference type="ChEBI" id="CHEBI:18420"/>
    </ligand>
</feature>
<dbReference type="SMR" id="A0A0M4FBH5"/>
<comment type="cofactor">
    <cofactor evidence="14">
        <name>Zn(2+)</name>
        <dbReference type="ChEBI" id="CHEBI:29105"/>
    </cofactor>
    <text evidence="14">Binds 2 Zn(2+) ions.</text>
</comment>
<dbReference type="InterPro" id="IPR017850">
    <property type="entry name" value="Alkaline_phosphatase_core_sf"/>
</dbReference>
<feature type="binding site" evidence="14">
    <location>
        <position position="413"/>
    </location>
    <ligand>
        <name>Zn(2+)</name>
        <dbReference type="ChEBI" id="CHEBI:29105"/>
        <label>2</label>
    </ligand>
</feature>
<feature type="active site" description="Phosphoserine intermediate" evidence="13">
    <location>
        <position position="145"/>
    </location>
</feature>
<sequence length="536" mass="58663">MRLQLAFVLAVAAVAASARVPPPRGPQREPLIKKTYKDQDHLDVMGHMRASKSAKNRNAVEGLGYWNQQMQAELQDQLAKSPIVKQAKNIIFFLGDGTSISTLTAARLLKGHLTGNDEHEVMAYEKFPYSSLIKTYSADKIVTDSAASATAYLTGAKGNQATIGVDANVLLSDCDAMNNPSYHTPSVLKNFQDAGKSTGIVTVTRVTHASPAGNYAHTAERHWENDDDINDVEGDPEKCDDIAEQLVYGATGSQIKVILGGGRKKFTPKGVDDPEGGDGGKRDDGKNLIQTWIDQKQVLGNASYVWHREDLLALDTANTDYLMGLFDWSHMSFAIDEDTSNPSLEEMTRAAIEVLQRDDNGFFLFVEGGNIDKAHHLNEHRSALQEALEFEKAIALADSMTDPEETLIIVTADHSQPLVINGYPERGTDVRDLGDFSDVDGLPFTTLMYTNGPGYRGEPHGERPDPSAENYYDPHYMGAATVPMIESHHAGEEVILYARGPHAHLFTGIHENAYIPHALRYAACVGDGLHFCPTEA</sequence>
<evidence type="ECO:0000256" key="8">
    <source>
        <dbReference type="ARBA" id="ARBA00022833"/>
    </source>
</evidence>
<comment type="cofactor">
    <cofactor evidence="14">
        <name>Mg(2+)</name>
        <dbReference type="ChEBI" id="CHEBI:18420"/>
    </cofactor>
    <text evidence="14">Binds 1 Mg(2+) ion.</text>
</comment>
<keyword evidence="9 14" id="KW-0460">Magnesium</keyword>
<dbReference type="GO" id="GO:0005886">
    <property type="term" value="C:plasma membrane"/>
    <property type="evidence" value="ECO:0007669"/>
    <property type="project" value="UniProtKB-SubCell"/>
</dbReference>
<reference evidence="19" key="1">
    <citation type="submission" date="2015-05" db="EMBL/GenBank/DDBJ databases">
        <authorList>
            <person name="Wang D.B."/>
            <person name="Wang M."/>
        </authorList>
    </citation>
    <scope>NUCLEOTIDE SEQUENCE</scope>
    <source>
        <tissue evidence="19">Liver</tissue>
    </source>
</reference>
<proteinExistence type="evidence at transcript level"/>
<dbReference type="PANTHER" id="PTHR11596">
    <property type="entry name" value="ALKALINE PHOSPHATASE"/>
    <property type="match status" value="1"/>
</dbReference>
<evidence type="ECO:0000256" key="10">
    <source>
        <dbReference type="ARBA" id="ARBA00023136"/>
    </source>
</evidence>
<keyword evidence="11" id="KW-0325">Glycoprotein</keyword>
<evidence type="ECO:0000256" key="18">
    <source>
        <dbReference type="SAM" id="SignalP"/>
    </source>
</evidence>
<dbReference type="PRINTS" id="PR00113">
    <property type="entry name" value="ALKPHPHTASE"/>
</dbReference>
<evidence type="ECO:0000256" key="3">
    <source>
        <dbReference type="ARBA" id="ARBA00012647"/>
    </source>
</evidence>
<evidence type="ECO:0000256" key="12">
    <source>
        <dbReference type="ARBA" id="ARBA00023288"/>
    </source>
</evidence>
<keyword evidence="18" id="KW-0732">Signal</keyword>
<protein>
    <recommendedName>
        <fullName evidence="3 16">Alkaline phosphatase</fullName>
        <ecNumber evidence="3 16">3.1.3.1</ecNumber>
    </recommendedName>
</protein>
<evidence type="ECO:0000256" key="1">
    <source>
        <dbReference type="ARBA" id="ARBA00004609"/>
    </source>
</evidence>
<dbReference type="SMART" id="SM00098">
    <property type="entry name" value="alkPPc"/>
    <property type="match status" value="1"/>
</dbReference>
<dbReference type="Gene3D" id="3.40.720.10">
    <property type="entry name" value="Alkaline Phosphatase, subunit A"/>
    <property type="match status" value="1"/>
</dbReference>
<feature type="chain" id="PRO_5005794207" description="Alkaline phosphatase" evidence="18">
    <location>
        <begin position="19"/>
        <end position="536"/>
    </location>
</feature>
<dbReference type="EC" id="3.1.3.1" evidence="3 16"/>
<keyword evidence="4" id="KW-1003">Cell membrane</keyword>
<dbReference type="SUPFAM" id="SSF53649">
    <property type="entry name" value="Alkaline phosphatase-like"/>
    <property type="match status" value="1"/>
</dbReference>
<accession>A0A0M4FBH5</accession>
<feature type="binding site" evidence="14">
    <location>
        <position position="96"/>
    </location>
    <ligand>
        <name>Zn(2+)</name>
        <dbReference type="ChEBI" id="CHEBI:29105"/>
        <label>2</label>
    </ligand>
</feature>
<evidence type="ECO:0000256" key="14">
    <source>
        <dbReference type="PIRSR" id="PIRSR601952-2"/>
    </source>
</evidence>
<dbReference type="FunFam" id="3.40.720.10:FF:000008">
    <property type="entry name" value="Alkaline phosphatase"/>
    <property type="match status" value="1"/>
</dbReference>
<evidence type="ECO:0000256" key="13">
    <source>
        <dbReference type="PIRSR" id="PIRSR601952-1"/>
    </source>
</evidence>
<keyword evidence="6 14" id="KW-0479">Metal-binding</keyword>
<dbReference type="GO" id="GO:0098552">
    <property type="term" value="C:side of membrane"/>
    <property type="evidence" value="ECO:0007669"/>
    <property type="project" value="UniProtKB-KW"/>
</dbReference>
<evidence type="ECO:0000256" key="15">
    <source>
        <dbReference type="RuleBase" id="RU003946"/>
    </source>
</evidence>
<dbReference type="PANTHER" id="PTHR11596:SF91">
    <property type="entry name" value="ALKALINE PHOSPHATASE-RELATED"/>
    <property type="match status" value="1"/>
</dbReference>
<keyword evidence="8 14" id="KW-0862">Zinc</keyword>
<dbReference type="AlphaFoldDB" id="A0A0M4FBH5"/>
<evidence type="ECO:0000256" key="16">
    <source>
        <dbReference type="RuleBase" id="RU003947"/>
    </source>
</evidence>
<organism evidence="19">
    <name type="scientific">Penaeus vannamei</name>
    <name type="common">Whiteleg shrimp</name>
    <name type="synonym">Litopenaeus vannamei</name>
    <dbReference type="NCBI Taxonomy" id="6689"/>
    <lineage>
        <taxon>Eukaryota</taxon>
        <taxon>Metazoa</taxon>
        <taxon>Ecdysozoa</taxon>
        <taxon>Arthropoda</taxon>
        <taxon>Crustacea</taxon>
        <taxon>Multicrustacea</taxon>
        <taxon>Malacostraca</taxon>
        <taxon>Eumalacostraca</taxon>
        <taxon>Eucarida</taxon>
        <taxon>Decapoda</taxon>
        <taxon>Dendrobranchiata</taxon>
        <taxon>Penaeoidea</taxon>
        <taxon>Penaeidae</taxon>
        <taxon>Penaeus</taxon>
    </lineage>
</organism>
<dbReference type="EMBL" id="KR534873">
    <property type="protein sequence ID" value="ALC78852.1"/>
    <property type="molecule type" value="mRNA"/>
</dbReference>
<feature type="binding site" evidence="14">
    <location>
        <position position="367"/>
    </location>
    <ligand>
        <name>Mg(2+)</name>
        <dbReference type="ChEBI" id="CHEBI:18420"/>
    </ligand>
</feature>